<dbReference type="AlphaFoldDB" id="A0A507BYN5"/>
<feature type="region of interest" description="Disordered" evidence="1">
    <location>
        <begin position="43"/>
        <end position="100"/>
    </location>
</feature>
<gene>
    <name evidence="2" type="ORF">SeLEV6574_g08573</name>
</gene>
<dbReference type="EMBL" id="QEAM01001101">
    <property type="protein sequence ID" value="TPX30914.1"/>
    <property type="molecule type" value="Genomic_DNA"/>
</dbReference>
<comment type="caution">
    <text evidence="2">The sequence shown here is derived from an EMBL/GenBank/DDBJ whole genome shotgun (WGS) entry which is preliminary data.</text>
</comment>
<sequence>MIHQDLAARIAQKRAEGTGSTSRPATPTSTYCWVLRNRIVNTTEPPLPKKRRMPDVTSDEGDELGDGCGGSSATKRRTVGGGVHRYKPSNAAGVSEPGCSNRHVITATSSTESTSLATVSNARVSIPRWICPGCGKCYGIQSKRSWTNHMIACTGDMPPPIKKRKRRGK</sequence>
<organism evidence="2 3">
    <name type="scientific">Synchytrium endobioticum</name>
    <dbReference type="NCBI Taxonomy" id="286115"/>
    <lineage>
        <taxon>Eukaryota</taxon>
        <taxon>Fungi</taxon>
        <taxon>Fungi incertae sedis</taxon>
        <taxon>Chytridiomycota</taxon>
        <taxon>Chytridiomycota incertae sedis</taxon>
        <taxon>Chytridiomycetes</taxon>
        <taxon>Synchytriales</taxon>
        <taxon>Synchytriaceae</taxon>
        <taxon>Synchytrium</taxon>
    </lineage>
</organism>
<evidence type="ECO:0000256" key="1">
    <source>
        <dbReference type="SAM" id="MobiDB-lite"/>
    </source>
</evidence>
<dbReference type="Proteomes" id="UP000320475">
    <property type="component" value="Unassembled WGS sequence"/>
</dbReference>
<evidence type="ECO:0000313" key="2">
    <source>
        <dbReference type="EMBL" id="TPX30914.1"/>
    </source>
</evidence>
<reference evidence="2 3" key="1">
    <citation type="journal article" date="2019" name="Sci. Rep.">
        <title>Comparative genomics of chytrid fungi reveal insights into the obligate biotrophic and pathogenic lifestyle of Synchytrium endobioticum.</title>
        <authorList>
            <person name="van de Vossenberg B.T.L.H."/>
            <person name="Warris S."/>
            <person name="Nguyen H.D.T."/>
            <person name="van Gent-Pelzer M.P.E."/>
            <person name="Joly D.L."/>
            <person name="van de Geest H.C."/>
            <person name="Bonants P.J.M."/>
            <person name="Smith D.S."/>
            <person name="Levesque C.A."/>
            <person name="van der Lee T.A.J."/>
        </authorList>
    </citation>
    <scope>NUCLEOTIDE SEQUENCE [LARGE SCALE GENOMIC DNA]</scope>
    <source>
        <strain evidence="2 3">LEV6574</strain>
    </source>
</reference>
<accession>A0A507BYN5</accession>
<dbReference type="VEuPathDB" id="FungiDB:SeMB42_g07357"/>
<name>A0A507BYN5_9FUNG</name>
<protein>
    <submittedName>
        <fullName evidence="2">Uncharacterized protein</fullName>
    </submittedName>
</protein>
<proteinExistence type="predicted"/>
<evidence type="ECO:0000313" key="3">
    <source>
        <dbReference type="Proteomes" id="UP000320475"/>
    </source>
</evidence>